<dbReference type="EC" id="4.1.1.36" evidence="3"/>
<evidence type="ECO:0000313" key="8">
    <source>
        <dbReference type="Proteomes" id="UP000619457"/>
    </source>
</evidence>
<evidence type="ECO:0000259" key="5">
    <source>
        <dbReference type="Pfam" id="PF02441"/>
    </source>
</evidence>
<evidence type="ECO:0000256" key="4">
    <source>
        <dbReference type="RuleBase" id="RU364078"/>
    </source>
</evidence>
<comment type="catalytic activity">
    <reaction evidence="3 4">
        <text>N-[(R)-4-phosphopantothenoyl]-L-cysteine + H(+) = (R)-4'-phosphopantetheine + CO2</text>
        <dbReference type="Rhea" id="RHEA:16793"/>
        <dbReference type="ChEBI" id="CHEBI:15378"/>
        <dbReference type="ChEBI" id="CHEBI:16526"/>
        <dbReference type="ChEBI" id="CHEBI:59458"/>
        <dbReference type="ChEBI" id="CHEBI:61723"/>
        <dbReference type="EC" id="4.1.1.36"/>
    </reaction>
</comment>
<feature type="region of interest" description="Phosphopantothenate--cysteine ligase" evidence="3">
    <location>
        <begin position="194"/>
        <end position="408"/>
    </location>
</feature>
<comment type="function">
    <text evidence="4">Catalyzes two steps in the biosynthesis of coenzyme A. In the first step cysteine is conjugated to 4'-phosphopantothenate to form 4-phosphopantothenoylcysteine, in the latter compound is decarboxylated to form 4'-phosphopantotheine.</text>
</comment>
<dbReference type="InterPro" id="IPR007085">
    <property type="entry name" value="DNA/pantothenate-metab_flavo_C"/>
</dbReference>
<dbReference type="RefSeq" id="WP_018472909.1">
    <property type="nucleotide sequence ID" value="NZ_BMWX01000003.1"/>
</dbReference>
<comment type="similarity">
    <text evidence="3 4">In the C-terminal section; belongs to the PPC synthetase family.</text>
</comment>
<accession>A0A918UR29</accession>
<dbReference type="GO" id="GO:0015941">
    <property type="term" value="P:pantothenate catabolic process"/>
    <property type="evidence" value="ECO:0007669"/>
    <property type="project" value="InterPro"/>
</dbReference>
<dbReference type="GO" id="GO:0004633">
    <property type="term" value="F:phosphopantothenoylcysteine decarboxylase activity"/>
    <property type="evidence" value="ECO:0007669"/>
    <property type="project" value="UniProtKB-UniRule"/>
</dbReference>
<dbReference type="HAMAP" id="MF_02225">
    <property type="entry name" value="CoaBC"/>
    <property type="match status" value="1"/>
</dbReference>
<keyword evidence="3 4" id="KW-0436">Ligase</keyword>
<keyword evidence="3" id="KW-0460">Magnesium</keyword>
<dbReference type="PANTHER" id="PTHR14359:SF6">
    <property type="entry name" value="PHOSPHOPANTOTHENOYLCYSTEINE DECARBOXYLASE"/>
    <property type="match status" value="1"/>
</dbReference>
<name>A0A918UR29_9BACT</name>
<dbReference type="GO" id="GO:0015937">
    <property type="term" value="P:coenzyme A biosynthetic process"/>
    <property type="evidence" value="ECO:0007669"/>
    <property type="project" value="UniProtKB-UniRule"/>
</dbReference>
<keyword evidence="1 3" id="KW-0210">Decarboxylase</keyword>
<organism evidence="7 8">
    <name type="scientific">Echinicola pacifica</name>
    <dbReference type="NCBI Taxonomy" id="346377"/>
    <lineage>
        <taxon>Bacteria</taxon>
        <taxon>Pseudomonadati</taxon>
        <taxon>Bacteroidota</taxon>
        <taxon>Cytophagia</taxon>
        <taxon>Cytophagales</taxon>
        <taxon>Cyclobacteriaceae</taxon>
        <taxon>Echinicola</taxon>
    </lineage>
</organism>
<dbReference type="GO" id="GO:0010181">
    <property type="term" value="F:FMN binding"/>
    <property type="evidence" value="ECO:0007669"/>
    <property type="project" value="UniProtKB-UniRule"/>
</dbReference>
<comment type="caution">
    <text evidence="7">The sequence shown here is derived from an EMBL/GenBank/DDBJ whole genome shotgun (WGS) entry which is preliminary data.</text>
</comment>
<dbReference type="Gene3D" id="3.40.50.10300">
    <property type="entry name" value="CoaB-like"/>
    <property type="match status" value="1"/>
</dbReference>
<keyword evidence="8" id="KW-1185">Reference proteome</keyword>
<feature type="binding site" evidence="3">
    <location>
        <position position="294"/>
    </location>
    <ligand>
        <name>CTP</name>
        <dbReference type="ChEBI" id="CHEBI:37563"/>
    </ligand>
</feature>
<feature type="binding site" evidence="3">
    <location>
        <position position="347"/>
    </location>
    <ligand>
        <name>CTP</name>
        <dbReference type="ChEBI" id="CHEBI:37563"/>
    </ligand>
</feature>
<comment type="cofactor">
    <cofactor evidence="3">
        <name>FMN</name>
        <dbReference type="ChEBI" id="CHEBI:58210"/>
    </cofactor>
    <text evidence="3">Binds 1 FMN per subunit.</text>
</comment>
<keyword evidence="3" id="KW-0479">Metal-binding</keyword>
<feature type="domain" description="Flavoprotein" evidence="5">
    <location>
        <begin position="6"/>
        <end position="176"/>
    </location>
</feature>
<dbReference type="InterPro" id="IPR003382">
    <property type="entry name" value="Flavoprotein"/>
</dbReference>
<dbReference type="SUPFAM" id="SSF52507">
    <property type="entry name" value="Homo-oligomeric flavin-containing Cys decarboxylases, HFCD"/>
    <property type="match status" value="1"/>
</dbReference>
<reference evidence="7" key="2">
    <citation type="submission" date="2020-09" db="EMBL/GenBank/DDBJ databases">
        <authorList>
            <person name="Sun Q."/>
            <person name="Kim S."/>
        </authorList>
    </citation>
    <scope>NUCLEOTIDE SEQUENCE</scope>
    <source>
        <strain evidence="7">KCTC 12368</strain>
    </source>
</reference>
<keyword evidence="3 4" id="KW-0285">Flavoprotein</keyword>
<evidence type="ECO:0000256" key="1">
    <source>
        <dbReference type="ARBA" id="ARBA00022793"/>
    </source>
</evidence>
<dbReference type="EMBL" id="BMWX01000003">
    <property type="protein sequence ID" value="GGZ28443.1"/>
    <property type="molecule type" value="Genomic_DNA"/>
</dbReference>
<evidence type="ECO:0000259" key="6">
    <source>
        <dbReference type="Pfam" id="PF04127"/>
    </source>
</evidence>
<comment type="function">
    <text evidence="3">Catalyzes two sequential steps in the biosynthesis of coenzyme A. In the first step cysteine is conjugated to 4'-phosphopantothenate to form 4-phosphopantothenoylcysteine. In the second step the latter compound is decarboxylated to form 4'-phosphopantotheine.</text>
</comment>
<protein>
    <recommendedName>
        <fullName evidence="3">Coenzyme A biosynthesis bifunctional protein CoaBC</fullName>
    </recommendedName>
    <alternativeName>
        <fullName evidence="3">DNA/pantothenate metabolism flavoprotein</fullName>
    </alternativeName>
    <alternativeName>
        <fullName evidence="3">Phosphopantothenoylcysteine synthetase/decarboxylase</fullName>
        <shortName evidence="3">PPCS-PPCDC</shortName>
    </alternativeName>
    <domain>
        <recommendedName>
            <fullName evidence="3">Phosphopantothenoylcysteine decarboxylase</fullName>
            <shortName evidence="3">PPC decarboxylase</shortName>
            <shortName evidence="3">PPC-DC</shortName>
            <ecNumber evidence="3">4.1.1.36</ecNumber>
        </recommendedName>
        <alternativeName>
            <fullName evidence="3">CoaC</fullName>
        </alternativeName>
    </domain>
    <domain>
        <recommendedName>
            <fullName evidence="3">Phosphopantothenate--cysteine ligase</fullName>
            <ecNumber evidence="3">6.3.2.5</ecNumber>
        </recommendedName>
        <alternativeName>
            <fullName evidence="3">CoaB</fullName>
        </alternativeName>
        <alternativeName>
            <fullName evidence="3">Phosphopantothenoylcysteine synthetase</fullName>
            <shortName evidence="3">PPC synthetase</shortName>
            <shortName evidence="3">PPC-S</shortName>
        </alternativeName>
    </domain>
</protein>
<comment type="catalytic activity">
    <reaction evidence="3 4">
        <text>(R)-4'-phosphopantothenate + L-cysteine + CTP = N-[(R)-4-phosphopantothenoyl]-L-cysteine + CMP + diphosphate + H(+)</text>
        <dbReference type="Rhea" id="RHEA:19397"/>
        <dbReference type="ChEBI" id="CHEBI:10986"/>
        <dbReference type="ChEBI" id="CHEBI:15378"/>
        <dbReference type="ChEBI" id="CHEBI:33019"/>
        <dbReference type="ChEBI" id="CHEBI:35235"/>
        <dbReference type="ChEBI" id="CHEBI:37563"/>
        <dbReference type="ChEBI" id="CHEBI:59458"/>
        <dbReference type="ChEBI" id="CHEBI:60377"/>
        <dbReference type="EC" id="6.3.2.5"/>
    </reaction>
</comment>
<feature type="binding site" evidence="3">
    <location>
        <position position="284"/>
    </location>
    <ligand>
        <name>CTP</name>
        <dbReference type="ChEBI" id="CHEBI:37563"/>
    </ligand>
</feature>
<evidence type="ECO:0000313" key="7">
    <source>
        <dbReference type="EMBL" id="GGZ28443.1"/>
    </source>
</evidence>
<comment type="cofactor">
    <cofactor evidence="3">
        <name>Mg(2+)</name>
        <dbReference type="ChEBI" id="CHEBI:18420"/>
    </cofactor>
</comment>
<dbReference type="InterPro" id="IPR036551">
    <property type="entry name" value="Flavin_trans-like"/>
</dbReference>
<comment type="caution">
    <text evidence="3">Lacks conserved residue(s) required for the propagation of feature annotation.</text>
</comment>
<dbReference type="InterPro" id="IPR035929">
    <property type="entry name" value="CoaB-like_sf"/>
</dbReference>
<keyword evidence="2 3" id="KW-0456">Lyase</keyword>
<dbReference type="GO" id="GO:0004632">
    <property type="term" value="F:phosphopantothenate--cysteine ligase activity"/>
    <property type="evidence" value="ECO:0007669"/>
    <property type="project" value="UniProtKB-UniRule"/>
</dbReference>
<dbReference type="Pfam" id="PF04127">
    <property type="entry name" value="DFP"/>
    <property type="match status" value="1"/>
</dbReference>
<feature type="binding site" evidence="3">
    <location>
        <position position="329"/>
    </location>
    <ligand>
        <name>CTP</name>
        <dbReference type="ChEBI" id="CHEBI:37563"/>
    </ligand>
</feature>
<sequence>MPLQGKKIVVAVTGSIAAYKAAHLTRLLVKEGAEVQIIMSTSALDFITPLTLSTLSKRPVYHRFHHSETGEWTNHVELGLWADLFLIAPISASTLAKIATGNSDNLLTATYLSARCPVMVAPAMDLDMYQHPSVQQNLRTIEGYGNIILAAESGELASGLSGQGRMMEPEHIVQHLKSYFQDTDIKKSFSGKTALVTAGPTQEAIDPVRYIGNHSSGKMGLAIALELAEKGAKVELILGPVSLALPTHPNIHITKVISAHQMYEAAAKLHQNTDLSVFAAAVADYAPAHPAKDKIKKAAEDFSISLKKNIDIAAKLGEVKKSHQVHIGFALETSNENQNALSKLERKNFDLVILNSMNDQGAGFKHDTNKVTIFHKDGKIHRTELMSKTDIAKEIVKSIEKIFSTEGQ</sequence>
<dbReference type="Pfam" id="PF02441">
    <property type="entry name" value="Flavoprotein"/>
    <property type="match status" value="1"/>
</dbReference>
<evidence type="ECO:0000256" key="2">
    <source>
        <dbReference type="ARBA" id="ARBA00023239"/>
    </source>
</evidence>
<dbReference type="Gene3D" id="3.40.50.1950">
    <property type="entry name" value="Flavin prenyltransferase-like"/>
    <property type="match status" value="1"/>
</dbReference>
<dbReference type="AlphaFoldDB" id="A0A918UR29"/>
<evidence type="ECO:0000256" key="3">
    <source>
        <dbReference type="HAMAP-Rule" id="MF_02225"/>
    </source>
</evidence>
<dbReference type="InterPro" id="IPR005252">
    <property type="entry name" value="CoaBC"/>
</dbReference>
<comment type="pathway">
    <text evidence="3 4">Cofactor biosynthesis; coenzyme A biosynthesis; CoA from (R)-pantothenate: step 2/5.</text>
</comment>
<dbReference type="NCBIfam" id="TIGR00521">
    <property type="entry name" value="coaBC_dfp"/>
    <property type="match status" value="1"/>
</dbReference>
<proteinExistence type="inferred from homology"/>
<dbReference type="GO" id="GO:0046872">
    <property type="term" value="F:metal ion binding"/>
    <property type="evidence" value="ECO:0007669"/>
    <property type="project" value="UniProtKB-KW"/>
</dbReference>
<feature type="region of interest" description="Phosphopantothenoylcysteine decarboxylase" evidence="3">
    <location>
        <begin position="1"/>
        <end position="193"/>
    </location>
</feature>
<gene>
    <name evidence="3" type="primary">coaBC</name>
    <name evidence="7" type="ORF">GCM10007049_21780</name>
</gene>
<feature type="domain" description="DNA/pantothenate metabolism flavoprotein C-terminal" evidence="6">
    <location>
        <begin position="190"/>
        <end position="401"/>
    </location>
</feature>
<dbReference type="Proteomes" id="UP000619457">
    <property type="component" value="Unassembled WGS sequence"/>
</dbReference>
<comment type="similarity">
    <text evidence="3 4">In the N-terminal section; belongs to the HFCD (homo-oligomeric flavin containing Cys decarboxylase) superfamily.</text>
</comment>
<dbReference type="EC" id="6.3.2.5" evidence="3"/>
<reference evidence="7" key="1">
    <citation type="journal article" date="2014" name="Int. J. Syst. Evol. Microbiol.">
        <title>Complete genome sequence of Corynebacterium casei LMG S-19264T (=DSM 44701T), isolated from a smear-ripened cheese.</title>
        <authorList>
            <consortium name="US DOE Joint Genome Institute (JGI-PGF)"/>
            <person name="Walter F."/>
            <person name="Albersmeier A."/>
            <person name="Kalinowski J."/>
            <person name="Ruckert C."/>
        </authorList>
    </citation>
    <scope>NUCLEOTIDE SEQUENCE</scope>
    <source>
        <strain evidence="7">KCTC 12368</strain>
    </source>
</reference>
<dbReference type="GO" id="GO:0071513">
    <property type="term" value="C:phosphopantothenoylcysteine decarboxylase complex"/>
    <property type="evidence" value="ECO:0007669"/>
    <property type="project" value="TreeGrafter"/>
</dbReference>
<feature type="binding site" evidence="3">
    <location>
        <position position="343"/>
    </location>
    <ligand>
        <name>CTP</name>
        <dbReference type="ChEBI" id="CHEBI:37563"/>
    </ligand>
</feature>
<dbReference type="SUPFAM" id="SSF102645">
    <property type="entry name" value="CoaB-like"/>
    <property type="match status" value="1"/>
</dbReference>
<keyword evidence="3 4" id="KW-0288">FMN</keyword>
<comment type="pathway">
    <text evidence="3 4">Cofactor biosynthesis; coenzyme A biosynthesis; CoA from (R)-pantothenate: step 3/5.</text>
</comment>
<dbReference type="PANTHER" id="PTHR14359">
    <property type="entry name" value="HOMO-OLIGOMERIC FLAVIN CONTAINING CYS DECARBOXYLASE FAMILY"/>
    <property type="match status" value="1"/>
</dbReference>
<keyword evidence="3" id="KW-0511">Multifunctional enzyme</keyword>